<dbReference type="InParanoid" id="Q9RS63"/>
<dbReference type="Proteomes" id="UP000002524">
    <property type="component" value="Chromosome 1"/>
</dbReference>
<dbReference type="STRING" id="243230.DR_2264"/>
<dbReference type="PANTHER" id="PTHR42951:SF14">
    <property type="entry name" value="METALLO-BETA-LACTAMASE SUPERFAMILY PROTEIN"/>
    <property type="match status" value="1"/>
</dbReference>
<keyword evidence="3" id="KW-1185">Reference proteome</keyword>
<accession>Q9RS63</accession>
<dbReference type="SUPFAM" id="SSF56281">
    <property type="entry name" value="Metallo-hydrolase/oxidoreductase"/>
    <property type="match status" value="1"/>
</dbReference>
<protein>
    <submittedName>
        <fullName evidence="2">Zinc metallohydrolase, glyoxalase II family</fullName>
    </submittedName>
</protein>
<organism evidence="2 3">
    <name type="scientific">Deinococcus radiodurans (strain ATCC 13939 / DSM 20539 / JCM 16871 / CCUG 27074 / LMG 4051 / NBRC 15346 / NCIMB 9279 / VKM B-1422 / R1)</name>
    <dbReference type="NCBI Taxonomy" id="243230"/>
    <lineage>
        <taxon>Bacteria</taxon>
        <taxon>Thermotogati</taxon>
        <taxon>Deinococcota</taxon>
        <taxon>Deinococci</taxon>
        <taxon>Deinococcales</taxon>
        <taxon>Deinococcaceae</taxon>
        <taxon>Deinococcus</taxon>
    </lineage>
</organism>
<dbReference type="KEGG" id="dra:DR_2264"/>
<evidence type="ECO:0000313" key="2">
    <source>
        <dbReference type="EMBL" id="AAF11812.1"/>
    </source>
</evidence>
<proteinExistence type="predicted"/>
<gene>
    <name evidence="2" type="ordered locus">DR_2264</name>
</gene>
<dbReference type="Pfam" id="PF00753">
    <property type="entry name" value="Lactamase_B"/>
    <property type="match status" value="1"/>
</dbReference>
<dbReference type="SMART" id="SM00849">
    <property type="entry name" value="Lactamase_B"/>
    <property type="match status" value="1"/>
</dbReference>
<evidence type="ECO:0000313" key="3">
    <source>
        <dbReference type="Proteomes" id="UP000002524"/>
    </source>
</evidence>
<dbReference type="Gene3D" id="3.60.15.10">
    <property type="entry name" value="Ribonuclease Z/Hydroxyacylglutathione hydrolase-like"/>
    <property type="match status" value="1"/>
</dbReference>
<sequence length="379" mass="39052">MNGLRWGAGMRGSLAPPGIGKVKREHVIRIPIESGTTRFNPSGCEGEKMRISRYGGAGGAVPTVPDETGTGPPVRNSGLPSGMVLLPLAPGAFHLPGPVNSVVLDNGAGGALLIDTGLDDSHARKLLREVAALGLRPAAILNTHSHTDHHGGNAFILKRFPEVPVFAPPLEAAVIRFPVLEPLSLFGALPPREVQTKFLLAPSSPAQGVEPGEQRLGGVDVELLAVPGHAAQMYAVRVGDVLYAADALFGPDALAKHPLTFCVDSAAQKASAAALAGLSGVRLTLPAHGDPAEESAALVAVNLASYERTTAAVREALTAGAATVDELLARVCAALGVTMTNAGAVLLNRAVISAHLSEGLAAGWAQLEVSDHRLLFAQR</sequence>
<dbReference type="AlphaFoldDB" id="Q9RS63"/>
<dbReference type="EMBL" id="AE000513">
    <property type="protein sequence ID" value="AAF11812.1"/>
    <property type="molecule type" value="Genomic_DNA"/>
</dbReference>
<dbReference type="PaxDb" id="243230-DR_2264"/>
<dbReference type="InterPro" id="IPR001279">
    <property type="entry name" value="Metallo-B-lactamas"/>
</dbReference>
<dbReference type="PANTHER" id="PTHR42951">
    <property type="entry name" value="METALLO-BETA-LACTAMASE DOMAIN-CONTAINING"/>
    <property type="match status" value="1"/>
</dbReference>
<dbReference type="InterPro" id="IPR050855">
    <property type="entry name" value="NDM-1-like"/>
</dbReference>
<feature type="domain" description="Metallo-beta-lactamase" evidence="1">
    <location>
        <begin position="98"/>
        <end position="288"/>
    </location>
</feature>
<evidence type="ECO:0000259" key="1">
    <source>
        <dbReference type="SMART" id="SM00849"/>
    </source>
</evidence>
<dbReference type="PIR" id="C75294">
    <property type="entry name" value="C75294"/>
</dbReference>
<name>Q9RS63_DEIRA</name>
<dbReference type="eggNOG" id="COG0491">
    <property type="taxonomic scope" value="Bacteria"/>
</dbReference>
<dbReference type="InterPro" id="IPR036866">
    <property type="entry name" value="RibonucZ/Hydroxyglut_hydro"/>
</dbReference>
<dbReference type="CDD" id="cd07743">
    <property type="entry name" value="metallo-hydrolase-like_MBL-fold"/>
    <property type="match status" value="1"/>
</dbReference>
<dbReference type="OrthoDB" id="11380at2"/>
<dbReference type="PATRIC" id="fig|243230.17.peg.2492"/>
<reference evidence="2 3" key="1">
    <citation type="journal article" date="1999" name="Science">
        <title>Genome sequence of the radioresistant bacterium Deinococcus radiodurans R1.</title>
        <authorList>
            <person name="White O."/>
            <person name="Eisen J.A."/>
            <person name="Heidelberg J.F."/>
            <person name="Hickey E.K."/>
            <person name="Peterson J.D."/>
            <person name="Dodson R.J."/>
            <person name="Haft D.H."/>
            <person name="Gwinn M.L."/>
            <person name="Nelson W.C."/>
            <person name="Richardson D.L."/>
            <person name="Moffat K.S."/>
            <person name="Qin H."/>
            <person name="Jiang L."/>
            <person name="Pamphile W."/>
            <person name="Crosby M."/>
            <person name="Shen M."/>
            <person name="Vamathevan J.J."/>
            <person name="Lam P."/>
            <person name="McDonald L."/>
            <person name="Utterback T."/>
            <person name="Zalewski C."/>
            <person name="Makarova K.S."/>
            <person name="Aravind L."/>
            <person name="Daly M.J."/>
            <person name="Minton K.W."/>
            <person name="Fleischmann R.D."/>
            <person name="Ketchum K.A."/>
            <person name="Nelson K.E."/>
            <person name="Salzberg S."/>
            <person name="Smith H.O."/>
            <person name="Venter J.C."/>
            <person name="Fraser C.M."/>
        </authorList>
    </citation>
    <scope>NUCLEOTIDE SEQUENCE [LARGE SCALE GENOMIC DNA]</scope>
    <source>
        <strain evidence="3">ATCC 13939 / DSM 20539 / JCM 16871 / LMG 4051 / NBRC 15346 / NCIMB 9279 / R1 / VKM B-1422</strain>
    </source>
</reference>
<dbReference type="EnsemblBacteria" id="AAF11812">
    <property type="protein sequence ID" value="AAF11812"/>
    <property type="gene ID" value="DR_2264"/>
</dbReference>
<dbReference type="HOGENOM" id="CLU_061754_1_0_0"/>